<sequence>MRAGNPEPLANRHPPPVLVSRFDARGRPPISVQAEARPWPRSKLEARCIKPIAATRETTRPRPAREARRPIESPKPPRGQARAMGSRAAGVQGEESLRALEWTAPLAAGRGVCVWQRGPHRMRKWPVMGGLVLFVGGEREPLFRIEGAAWVSPSGLRPKARVRAAHISMQCLC</sequence>
<keyword evidence="3" id="KW-1185">Reference proteome</keyword>
<protein>
    <submittedName>
        <fullName evidence="2">Uncharacterized protein</fullName>
    </submittedName>
</protein>
<dbReference type="AlphaFoldDB" id="A0A4Y9XRB9"/>
<evidence type="ECO:0000313" key="3">
    <source>
        <dbReference type="Proteomes" id="UP000298327"/>
    </source>
</evidence>
<dbReference type="Proteomes" id="UP000298327">
    <property type="component" value="Unassembled WGS sequence"/>
</dbReference>
<organism evidence="2 3">
    <name type="scientific">Dentipellis fragilis</name>
    <dbReference type="NCBI Taxonomy" id="205917"/>
    <lineage>
        <taxon>Eukaryota</taxon>
        <taxon>Fungi</taxon>
        <taxon>Dikarya</taxon>
        <taxon>Basidiomycota</taxon>
        <taxon>Agaricomycotina</taxon>
        <taxon>Agaricomycetes</taxon>
        <taxon>Russulales</taxon>
        <taxon>Hericiaceae</taxon>
        <taxon>Dentipellis</taxon>
    </lineage>
</organism>
<gene>
    <name evidence="2" type="ORF">EVG20_g10777</name>
</gene>
<proteinExistence type="predicted"/>
<feature type="compositionally biased region" description="Basic and acidic residues" evidence="1">
    <location>
        <begin position="57"/>
        <end position="72"/>
    </location>
</feature>
<evidence type="ECO:0000313" key="2">
    <source>
        <dbReference type="EMBL" id="TFY51927.1"/>
    </source>
</evidence>
<dbReference type="EMBL" id="SEOQ01001407">
    <property type="protein sequence ID" value="TFY51927.1"/>
    <property type="molecule type" value="Genomic_DNA"/>
</dbReference>
<reference evidence="2 3" key="1">
    <citation type="submission" date="2019-02" db="EMBL/GenBank/DDBJ databases">
        <title>Genome sequencing of the rare red list fungi Dentipellis fragilis.</title>
        <authorList>
            <person name="Buettner E."/>
            <person name="Kellner H."/>
        </authorList>
    </citation>
    <scope>NUCLEOTIDE SEQUENCE [LARGE SCALE GENOMIC DNA]</scope>
    <source>
        <strain evidence="2 3">DSM 105465</strain>
    </source>
</reference>
<feature type="region of interest" description="Disordered" evidence="1">
    <location>
        <begin position="1"/>
        <end position="88"/>
    </location>
</feature>
<evidence type="ECO:0000256" key="1">
    <source>
        <dbReference type="SAM" id="MobiDB-lite"/>
    </source>
</evidence>
<comment type="caution">
    <text evidence="2">The sequence shown here is derived from an EMBL/GenBank/DDBJ whole genome shotgun (WGS) entry which is preliminary data.</text>
</comment>
<name>A0A4Y9XRB9_9AGAM</name>
<accession>A0A4Y9XRB9</accession>